<keyword evidence="10" id="KW-0804">Transcription</keyword>
<keyword evidence="7" id="KW-0862">Zinc</keyword>
<dbReference type="InterPro" id="IPR036236">
    <property type="entry name" value="Znf_C2H2_sf"/>
</dbReference>
<dbReference type="InterPro" id="IPR013087">
    <property type="entry name" value="Znf_C2H2_type"/>
</dbReference>
<dbReference type="KEGG" id="spar:SPRG_14702"/>
<keyword evidence="8" id="KW-0832">Ubl conjugation</keyword>
<dbReference type="AlphaFoldDB" id="A0A067BR88"/>
<proteinExistence type="predicted"/>
<dbReference type="GO" id="GO:0000981">
    <property type="term" value="F:DNA-binding transcription factor activity, RNA polymerase II-specific"/>
    <property type="evidence" value="ECO:0007669"/>
    <property type="project" value="TreeGrafter"/>
</dbReference>
<dbReference type="OMA" id="THARIHM"/>
<sequence>MLALTHDSSLIPTMTLLDDDRRFECSMPDCTKRFKRKFTLQEHEKTHAGVRPFQCLRDDCRRIFSTSGNLARHALTHSGETPFACGWNACAKAFCTREKLVRHLKTHAGLRPYVCKVCTKGFTTSGNLARHTKSHPPDVVADALQRDAMDAILLALETPPVDPTNKSKRKTTYELAPPMLQPMAAPAGGYALSQPVTWTMYGQPDLSLEVLDLDTDLSRLCFPPLPAVPFHAGHDFHGPSCFCV</sequence>
<reference evidence="15 16" key="1">
    <citation type="journal article" date="2013" name="PLoS Genet.">
        <title>Distinctive expansion of potential virulence genes in the genome of the oomycete fish pathogen Saprolegnia parasitica.</title>
        <authorList>
            <person name="Jiang R.H."/>
            <person name="de Bruijn I."/>
            <person name="Haas B.J."/>
            <person name="Belmonte R."/>
            <person name="Lobach L."/>
            <person name="Christie J."/>
            <person name="van den Ackerveken G."/>
            <person name="Bottin A."/>
            <person name="Bulone V."/>
            <person name="Diaz-Moreno S.M."/>
            <person name="Dumas B."/>
            <person name="Fan L."/>
            <person name="Gaulin E."/>
            <person name="Govers F."/>
            <person name="Grenville-Briggs L.J."/>
            <person name="Horner N.R."/>
            <person name="Levin J.Z."/>
            <person name="Mammella M."/>
            <person name="Meijer H.J."/>
            <person name="Morris P."/>
            <person name="Nusbaum C."/>
            <person name="Oome S."/>
            <person name="Phillips A.J."/>
            <person name="van Rooyen D."/>
            <person name="Rzeszutek E."/>
            <person name="Saraiva M."/>
            <person name="Secombes C.J."/>
            <person name="Seidl M.F."/>
            <person name="Snel B."/>
            <person name="Stassen J.H."/>
            <person name="Sykes S."/>
            <person name="Tripathy S."/>
            <person name="van den Berg H."/>
            <person name="Vega-Arreguin J.C."/>
            <person name="Wawra S."/>
            <person name="Young S.K."/>
            <person name="Zeng Q."/>
            <person name="Dieguez-Uribeondo J."/>
            <person name="Russ C."/>
            <person name="Tyler B.M."/>
            <person name="van West P."/>
        </authorList>
    </citation>
    <scope>NUCLEOTIDE SEQUENCE [LARGE SCALE GENOMIC DNA]</scope>
    <source>
        <strain evidence="15 16">CBS 223.65</strain>
    </source>
</reference>
<evidence type="ECO:0000256" key="1">
    <source>
        <dbReference type="ARBA" id="ARBA00004604"/>
    </source>
</evidence>
<evidence type="ECO:0000256" key="3">
    <source>
        <dbReference type="ARBA" id="ARBA00022499"/>
    </source>
</evidence>
<dbReference type="Pfam" id="PF00096">
    <property type="entry name" value="zf-C2H2"/>
    <property type="match status" value="3"/>
</dbReference>
<dbReference type="GO" id="GO:0005654">
    <property type="term" value="C:nucleoplasm"/>
    <property type="evidence" value="ECO:0007669"/>
    <property type="project" value="UniProtKB-SubCell"/>
</dbReference>
<dbReference type="GO" id="GO:0008270">
    <property type="term" value="F:zinc ion binding"/>
    <property type="evidence" value="ECO:0007669"/>
    <property type="project" value="UniProtKB-KW"/>
</dbReference>
<evidence type="ECO:0000256" key="5">
    <source>
        <dbReference type="ARBA" id="ARBA00022737"/>
    </source>
</evidence>
<dbReference type="VEuPathDB" id="FungiDB:SPRG_14702"/>
<dbReference type="STRING" id="695850.A0A067BR88"/>
<dbReference type="GO" id="GO:0045944">
    <property type="term" value="P:positive regulation of transcription by RNA polymerase II"/>
    <property type="evidence" value="ECO:0007669"/>
    <property type="project" value="UniProtKB-ARBA"/>
</dbReference>
<dbReference type="FunFam" id="3.30.160.60:FF:000063">
    <property type="entry name" value="Wilms tumor 1-KTS isoform"/>
    <property type="match status" value="1"/>
</dbReference>
<feature type="domain" description="C2H2-type" evidence="14">
    <location>
        <begin position="53"/>
        <end position="82"/>
    </location>
</feature>
<evidence type="ECO:0000256" key="10">
    <source>
        <dbReference type="ARBA" id="ARBA00023163"/>
    </source>
</evidence>
<dbReference type="InterPro" id="IPR050329">
    <property type="entry name" value="GLI_C2H2-zinc-finger"/>
</dbReference>
<comment type="subcellular location">
    <subcellularLocation>
        <location evidence="1">Nucleus</location>
        <location evidence="1">Nucleolus</location>
    </subcellularLocation>
    <subcellularLocation>
        <location evidence="2">Nucleus</location>
        <location evidence="2">Nucleoplasm</location>
    </subcellularLocation>
</comment>
<accession>A0A067BR88</accession>
<gene>
    <name evidence="15" type="ORF">SPRG_14702</name>
</gene>
<dbReference type="SMART" id="SM00355">
    <property type="entry name" value="ZnF_C2H2"/>
    <property type="match status" value="4"/>
</dbReference>
<keyword evidence="16" id="KW-1185">Reference proteome</keyword>
<dbReference type="EMBL" id="KK583358">
    <property type="protein sequence ID" value="KDO19310.1"/>
    <property type="molecule type" value="Genomic_DNA"/>
</dbReference>
<evidence type="ECO:0000256" key="4">
    <source>
        <dbReference type="ARBA" id="ARBA00022723"/>
    </source>
</evidence>
<dbReference type="PANTHER" id="PTHR19818">
    <property type="entry name" value="ZINC FINGER PROTEIN ZIC AND GLI"/>
    <property type="match status" value="1"/>
</dbReference>
<dbReference type="FunFam" id="3.30.160.60:FF:001289">
    <property type="entry name" value="Zinc finger protein 574"/>
    <property type="match status" value="1"/>
</dbReference>
<keyword evidence="9" id="KW-0805">Transcription regulation</keyword>
<dbReference type="PROSITE" id="PS50157">
    <property type="entry name" value="ZINC_FINGER_C2H2_2"/>
    <property type="match status" value="4"/>
</dbReference>
<evidence type="ECO:0000256" key="6">
    <source>
        <dbReference type="ARBA" id="ARBA00022771"/>
    </source>
</evidence>
<evidence type="ECO:0000256" key="9">
    <source>
        <dbReference type="ARBA" id="ARBA00023015"/>
    </source>
</evidence>
<dbReference type="GeneID" id="24136493"/>
<feature type="domain" description="C2H2-type" evidence="14">
    <location>
        <begin position="23"/>
        <end position="52"/>
    </location>
</feature>
<name>A0A067BR88_SAPPC</name>
<evidence type="ECO:0000256" key="11">
    <source>
        <dbReference type="ARBA" id="ARBA00023242"/>
    </source>
</evidence>
<dbReference type="OrthoDB" id="88489at2759"/>
<keyword evidence="4" id="KW-0479">Metal-binding</keyword>
<evidence type="ECO:0000256" key="2">
    <source>
        <dbReference type="ARBA" id="ARBA00004642"/>
    </source>
</evidence>
<protein>
    <recommendedName>
        <fullName evidence="12">Wilms tumor protein homolog</fullName>
    </recommendedName>
</protein>
<keyword evidence="6 13" id="KW-0863">Zinc-finger</keyword>
<dbReference type="SUPFAM" id="SSF57667">
    <property type="entry name" value="beta-beta-alpha zinc fingers"/>
    <property type="match status" value="2"/>
</dbReference>
<organism evidence="15 16">
    <name type="scientific">Saprolegnia parasitica (strain CBS 223.65)</name>
    <dbReference type="NCBI Taxonomy" id="695850"/>
    <lineage>
        <taxon>Eukaryota</taxon>
        <taxon>Sar</taxon>
        <taxon>Stramenopiles</taxon>
        <taxon>Oomycota</taxon>
        <taxon>Saprolegniomycetes</taxon>
        <taxon>Saprolegniales</taxon>
        <taxon>Saprolegniaceae</taxon>
        <taxon>Saprolegnia</taxon>
    </lineage>
</organism>
<evidence type="ECO:0000313" key="16">
    <source>
        <dbReference type="Proteomes" id="UP000030745"/>
    </source>
</evidence>
<dbReference type="Proteomes" id="UP000030745">
    <property type="component" value="Unassembled WGS sequence"/>
</dbReference>
<keyword evidence="11" id="KW-0539">Nucleus</keyword>
<dbReference type="GO" id="GO:0005730">
    <property type="term" value="C:nucleolus"/>
    <property type="evidence" value="ECO:0007669"/>
    <property type="project" value="UniProtKB-SubCell"/>
</dbReference>
<evidence type="ECO:0000313" key="15">
    <source>
        <dbReference type="EMBL" id="KDO19310.1"/>
    </source>
</evidence>
<dbReference type="PANTHER" id="PTHR19818:SF139">
    <property type="entry name" value="PAIR-RULE PROTEIN ODD-PAIRED"/>
    <property type="match status" value="1"/>
</dbReference>
<keyword evidence="3" id="KW-1017">Isopeptide bond</keyword>
<evidence type="ECO:0000256" key="7">
    <source>
        <dbReference type="ARBA" id="ARBA00022833"/>
    </source>
</evidence>
<dbReference type="PROSITE" id="PS00028">
    <property type="entry name" value="ZINC_FINGER_C2H2_1"/>
    <property type="match status" value="4"/>
</dbReference>
<feature type="domain" description="C2H2-type" evidence="14">
    <location>
        <begin position="83"/>
        <end position="112"/>
    </location>
</feature>
<dbReference type="GO" id="GO:0000978">
    <property type="term" value="F:RNA polymerase II cis-regulatory region sequence-specific DNA binding"/>
    <property type="evidence" value="ECO:0007669"/>
    <property type="project" value="TreeGrafter"/>
</dbReference>
<feature type="domain" description="C2H2-type" evidence="14">
    <location>
        <begin position="113"/>
        <end position="135"/>
    </location>
</feature>
<evidence type="ECO:0000256" key="12">
    <source>
        <dbReference type="ARBA" id="ARBA00069242"/>
    </source>
</evidence>
<evidence type="ECO:0000256" key="8">
    <source>
        <dbReference type="ARBA" id="ARBA00022843"/>
    </source>
</evidence>
<dbReference type="Gene3D" id="3.30.160.60">
    <property type="entry name" value="Classic Zinc Finger"/>
    <property type="match status" value="4"/>
</dbReference>
<keyword evidence="5" id="KW-0677">Repeat</keyword>
<evidence type="ECO:0000259" key="14">
    <source>
        <dbReference type="PROSITE" id="PS50157"/>
    </source>
</evidence>
<evidence type="ECO:0000256" key="13">
    <source>
        <dbReference type="PROSITE-ProRule" id="PRU00042"/>
    </source>
</evidence>
<dbReference type="RefSeq" id="XP_012209984.1">
    <property type="nucleotide sequence ID" value="XM_012354594.1"/>
</dbReference>